<dbReference type="AlphaFoldDB" id="A0A1S8X451"/>
<name>A0A1S8X451_OPIVI</name>
<evidence type="ECO:0000256" key="1">
    <source>
        <dbReference type="SAM" id="MobiDB-lite"/>
    </source>
</evidence>
<dbReference type="EMBL" id="KV892111">
    <property type="protein sequence ID" value="OON21492.1"/>
    <property type="molecule type" value="Genomic_DNA"/>
</dbReference>
<sequence length="702" mass="78178">MDPTKTKDSKMMAVSPPEMKLNNVQLVPEHPESFVGGSTSFDAYPLESSSDFLSNENGVVFMPLTPTDLPLSFQNIQPRMRRSTHFSDQIAQQPICHGFFFPYSSTENAPERTFDAQSIIPQTCATASMPIQSDEQHFLTASRTAGLPNTPDNELQLLLLQKLIALQLASHLSSANPNGQEIDDSALPYNPPLEVPPTFPPDNLTAIPLTQLEQNMSTYLIPVEATLHDNRGLALHVTPRSDIPDATSSPGLKMECPTDQLVLYPYSTKQAPISNQDASPDTATFDGQQAAPAQTLTMTDIKNCIRRGSLELPLDNNDEIVNSIKGHKKPGFVLLSIRHEKVASEDKTSTQTTPLKAAAGVNFRLPDFRHSSERPSTSSVAQASRRANKRRQRLLRADTDPQRRSLRKTPRLNSKVLDDVQQPSGVSVEQAALTTISRFRVSRFADKKQVWLAPSGTGCFTVHDLWTTKLPDYVMKKIKQLEKGIEHDQADASVTEKNYFDSGAVPNTCCTMCQSTQRESSHCPFVKWMRTNWKYFLWRVESREEDGLELKRSILDGRSATIGIFTKTALRKQRDLERPALICFGQNKQETRAFSEDHPADIRLLDQVDDGHVCVDNSCAKKLSTADSKALTIKGVRTDGNTALTGSEKALRENNLLEEFTPIIAHGVSLGNEELFFKTFAYIHDKIIKSAWVFTGYAETEQ</sequence>
<keyword evidence="3" id="KW-1185">Reference proteome</keyword>
<organism evidence="2 3">
    <name type="scientific">Opisthorchis viverrini</name>
    <name type="common">Southeast Asian liver fluke</name>
    <dbReference type="NCBI Taxonomy" id="6198"/>
    <lineage>
        <taxon>Eukaryota</taxon>
        <taxon>Metazoa</taxon>
        <taxon>Spiralia</taxon>
        <taxon>Lophotrochozoa</taxon>
        <taxon>Platyhelminthes</taxon>
        <taxon>Trematoda</taxon>
        <taxon>Digenea</taxon>
        <taxon>Opisthorchiida</taxon>
        <taxon>Opisthorchiata</taxon>
        <taxon>Opisthorchiidae</taxon>
        <taxon>Opisthorchis</taxon>
    </lineage>
</organism>
<evidence type="ECO:0000313" key="3">
    <source>
        <dbReference type="Proteomes" id="UP000243686"/>
    </source>
</evidence>
<protein>
    <submittedName>
        <fullName evidence="2">Uncharacterized protein</fullName>
    </submittedName>
</protein>
<dbReference type="Proteomes" id="UP000243686">
    <property type="component" value="Unassembled WGS sequence"/>
</dbReference>
<proteinExistence type="predicted"/>
<gene>
    <name evidence="2" type="ORF">X801_02611</name>
</gene>
<reference evidence="2 3" key="1">
    <citation type="submission" date="2015-03" db="EMBL/GenBank/DDBJ databases">
        <title>Draft genome of the nematode, Opisthorchis viverrini.</title>
        <authorList>
            <person name="Mitreva M."/>
        </authorList>
    </citation>
    <scope>NUCLEOTIDE SEQUENCE [LARGE SCALE GENOMIC DNA]</scope>
    <source>
        <strain evidence="2">Khon Kaen</strain>
    </source>
</reference>
<accession>A0A1S8X451</accession>
<evidence type="ECO:0000313" key="2">
    <source>
        <dbReference type="EMBL" id="OON21492.1"/>
    </source>
</evidence>
<feature type="region of interest" description="Disordered" evidence="1">
    <location>
        <begin position="367"/>
        <end position="413"/>
    </location>
</feature>
<feature type="non-terminal residue" evidence="2">
    <location>
        <position position="702"/>
    </location>
</feature>